<protein>
    <submittedName>
        <fullName evidence="1">Uncharacterized protein</fullName>
    </submittedName>
</protein>
<gene>
    <name evidence="1" type="ORF">C1631_023005</name>
</gene>
<dbReference type="AlphaFoldDB" id="A0A316WKP4"/>
<comment type="caution">
    <text evidence="1">The sequence shown here is derived from an EMBL/GenBank/DDBJ whole genome shotgun (WGS) entry which is preliminary data.</text>
</comment>
<keyword evidence="2" id="KW-1185">Reference proteome</keyword>
<sequence length="68" mass="7651">MDWHRGVHYFLLSANPFSTFNFQLSTFNFQLSILLAPIVTDTPQQGLESRRVLAVERLARGVGVDSGK</sequence>
<organism evidence="1 2">
    <name type="scientific">Chryseobacterium phosphatilyticum</name>
    <dbReference type="NCBI Taxonomy" id="475075"/>
    <lineage>
        <taxon>Bacteria</taxon>
        <taxon>Pseudomonadati</taxon>
        <taxon>Bacteroidota</taxon>
        <taxon>Flavobacteriia</taxon>
        <taxon>Flavobacteriales</taxon>
        <taxon>Weeksellaceae</taxon>
        <taxon>Chryseobacterium group</taxon>
        <taxon>Chryseobacterium</taxon>
    </lineage>
</organism>
<dbReference type="Proteomes" id="UP000236594">
    <property type="component" value="Unassembled WGS sequence"/>
</dbReference>
<reference evidence="1 2" key="1">
    <citation type="submission" date="2018-04" db="EMBL/GenBank/DDBJ databases">
        <title>Draft Genome Sequence of Phosphate-Solubilizing Chryseobacterium sp. ISE14 that is a Biocontrol and Plant Growth-Promoting Rhizobacterium Isolated from Cucumber.</title>
        <authorList>
            <person name="Jeong J.-J."/>
            <person name="Sang M.K."/>
            <person name="Choi I.-G."/>
            <person name="Kim K.D."/>
        </authorList>
    </citation>
    <scope>NUCLEOTIDE SEQUENCE [LARGE SCALE GENOMIC DNA]</scope>
    <source>
        <strain evidence="1 2">ISE14</strain>
    </source>
</reference>
<accession>A0A316WKP4</accession>
<name>A0A316WKP4_9FLAO</name>
<proteinExistence type="predicted"/>
<dbReference type="EMBL" id="PPED02000010">
    <property type="protein sequence ID" value="PWN61975.1"/>
    <property type="molecule type" value="Genomic_DNA"/>
</dbReference>
<evidence type="ECO:0000313" key="2">
    <source>
        <dbReference type="Proteomes" id="UP000236594"/>
    </source>
</evidence>
<evidence type="ECO:0000313" key="1">
    <source>
        <dbReference type="EMBL" id="PWN61975.1"/>
    </source>
</evidence>